<protein>
    <submittedName>
        <fullName evidence="1">Uncharacterized protein</fullName>
    </submittedName>
</protein>
<reference evidence="1" key="1">
    <citation type="journal article" date="2021" name="Nat. Microbiol.">
        <title>Cocultivation of an ultrasmall environmental parasitic bacterium with lytic ability against bacteria associated with wastewater foams.</title>
        <authorList>
            <person name="Batinovic S."/>
            <person name="Rose J.J.A."/>
            <person name="Ratcliffe J."/>
            <person name="Seviour R.J."/>
            <person name="Petrovski S."/>
        </authorList>
    </citation>
    <scope>NUCLEOTIDE SEQUENCE</scope>
    <source>
        <strain evidence="1">CON44</strain>
    </source>
</reference>
<dbReference type="AlphaFoldDB" id="A0A857LJH1"/>
<dbReference type="RefSeq" id="WP_005188229.1">
    <property type="nucleotide sequence ID" value="NZ_CP045804.1"/>
</dbReference>
<dbReference type="EMBL" id="CP045810">
    <property type="protein sequence ID" value="QHN38474.1"/>
    <property type="molecule type" value="Genomic_DNA"/>
</dbReference>
<sequence>MHTIEAIARVLVVGLTLGAGLPVVFALGLRLRALGAGDENADGSITAPNPVYKAAGYFLFALVVAVVAVGILWVCRHTLDYHLGIQVFPASWY</sequence>
<name>A0A857LJH1_9ACTN</name>
<gene>
    <name evidence="1" type="ORF">GII30_04135</name>
</gene>
<proteinExistence type="predicted"/>
<evidence type="ECO:0000313" key="1">
    <source>
        <dbReference type="EMBL" id="QHN38474.1"/>
    </source>
</evidence>
<organism evidence="1">
    <name type="scientific">Gordonia amarae</name>
    <dbReference type="NCBI Taxonomy" id="36821"/>
    <lineage>
        <taxon>Bacteria</taxon>
        <taxon>Bacillati</taxon>
        <taxon>Actinomycetota</taxon>
        <taxon>Actinomycetes</taxon>
        <taxon>Mycobacteriales</taxon>
        <taxon>Gordoniaceae</taxon>
        <taxon>Gordonia</taxon>
    </lineage>
</organism>
<accession>A0A857LJH1</accession>